<accession>A0A1W1H7M0</accession>
<name>A0A1W1H7M0_9BACT</name>
<gene>
    <name evidence="1" type="ORF">MTBBW1_1310066</name>
</gene>
<evidence type="ECO:0000313" key="2">
    <source>
        <dbReference type="Proteomes" id="UP000191931"/>
    </source>
</evidence>
<dbReference type="RefSeq" id="WP_080804698.1">
    <property type="nucleotide sequence ID" value="NZ_LT828548.1"/>
</dbReference>
<dbReference type="EMBL" id="FWEV01000037">
    <property type="protein sequence ID" value="SLM28368.1"/>
    <property type="molecule type" value="Genomic_DNA"/>
</dbReference>
<reference evidence="1 2" key="1">
    <citation type="submission" date="2017-03" db="EMBL/GenBank/DDBJ databases">
        <authorList>
            <person name="Afonso C.L."/>
            <person name="Miller P.J."/>
            <person name="Scott M.A."/>
            <person name="Spackman E."/>
            <person name="Goraichik I."/>
            <person name="Dimitrov K.M."/>
            <person name="Suarez D.L."/>
            <person name="Swayne D.E."/>
        </authorList>
    </citation>
    <scope>NUCLEOTIDE SEQUENCE [LARGE SCALE GENOMIC DNA]</scope>
    <source>
        <strain evidence="1">PRJEB14757</strain>
    </source>
</reference>
<proteinExistence type="predicted"/>
<protein>
    <submittedName>
        <fullName evidence="1">Uncharacterized protein</fullName>
    </submittedName>
</protein>
<dbReference type="STRING" id="1246637.MTBBW1_1310066"/>
<evidence type="ECO:0000313" key="1">
    <source>
        <dbReference type="EMBL" id="SLM28368.1"/>
    </source>
</evidence>
<dbReference type="OrthoDB" id="5501373at2"/>
<organism evidence="1 2">
    <name type="scientific">Desulfamplus magnetovallimortis</name>
    <dbReference type="NCBI Taxonomy" id="1246637"/>
    <lineage>
        <taxon>Bacteria</taxon>
        <taxon>Pseudomonadati</taxon>
        <taxon>Thermodesulfobacteriota</taxon>
        <taxon>Desulfobacteria</taxon>
        <taxon>Desulfobacterales</taxon>
        <taxon>Desulfobacteraceae</taxon>
        <taxon>Desulfamplus</taxon>
    </lineage>
</organism>
<keyword evidence="2" id="KW-1185">Reference proteome</keyword>
<dbReference type="Proteomes" id="UP000191931">
    <property type="component" value="Unassembled WGS sequence"/>
</dbReference>
<sequence length="237" mass="26294">MEIIWIIGAGKFGKHALQGLSGNSAVKKLVMVDMVEPGSFLHAEGIEKKVEFIRMDGVTFLKEYLKPDGQPPARIDSDDTINGRKVYEDYAPDWIIPALPVHLAARWCQAMIEPNTISSCELPSEVDCMLPNTMRGANGDMYVSHADFYCPSSCNEPDKFCTVTGKPRKQDMHNLIAETKIEGFHNFVIQSRQLGPGIGGFRPKTLFELLKKVQNVKGKLVITTACRCHGVLTGLKK</sequence>
<dbReference type="AlphaFoldDB" id="A0A1W1H7M0"/>